<dbReference type="InterPro" id="IPR029052">
    <property type="entry name" value="Metallo-depent_PP-like"/>
</dbReference>
<dbReference type="SUPFAM" id="SSF48464">
    <property type="entry name" value="ENTH/VHS domain"/>
    <property type="match status" value="1"/>
</dbReference>
<dbReference type="GO" id="GO:0046872">
    <property type="term" value="F:metal ion binding"/>
    <property type="evidence" value="ECO:0007669"/>
    <property type="project" value="UniProtKB-KW"/>
</dbReference>
<dbReference type="CDD" id="cd07415">
    <property type="entry name" value="MPP_PP2A_PP4_PP6"/>
    <property type="match status" value="1"/>
</dbReference>
<dbReference type="PRINTS" id="PR00114">
    <property type="entry name" value="STPHPHTASE"/>
</dbReference>
<dbReference type="EMBL" id="CP119914">
    <property type="protein sequence ID" value="WFD20887.1"/>
    <property type="molecule type" value="Genomic_DNA"/>
</dbReference>
<reference evidence="7" key="1">
    <citation type="submission" date="2023-03" db="EMBL/GenBank/DDBJ databases">
        <title>Mating type loci evolution in Malassezia.</title>
        <authorList>
            <person name="Coelho M.A."/>
        </authorList>
    </citation>
    <scope>NUCLEOTIDE SEQUENCE</scope>
    <source>
        <strain evidence="7">CBS 10434</strain>
    </source>
</reference>
<comment type="catalytic activity">
    <reaction evidence="4 5">
        <text>O-phospho-L-threonyl-[protein] + H2O = L-threonyl-[protein] + phosphate</text>
        <dbReference type="Rhea" id="RHEA:47004"/>
        <dbReference type="Rhea" id="RHEA-COMP:11060"/>
        <dbReference type="Rhea" id="RHEA-COMP:11605"/>
        <dbReference type="ChEBI" id="CHEBI:15377"/>
        <dbReference type="ChEBI" id="CHEBI:30013"/>
        <dbReference type="ChEBI" id="CHEBI:43474"/>
        <dbReference type="ChEBI" id="CHEBI:61977"/>
        <dbReference type="EC" id="3.1.3.16"/>
    </reaction>
</comment>
<feature type="domain" description="VHS" evidence="6">
    <location>
        <begin position="249"/>
        <end position="356"/>
    </location>
</feature>
<evidence type="ECO:0000256" key="4">
    <source>
        <dbReference type="ARBA" id="ARBA00048336"/>
    </source>
</evidence>
<accession>A0AAF0IXC7</accession>
<evidence type="ECO:0000313" key="7">
    <source>
        <dbReference type="EMBL" id="WFD20887.1"/>
    </source>
</evidence>
<dbReference type="InterPro" id="IPR004843">
    <property type="entry name" value="Calcineurin-like_PHP"/>
</dbReference>
<evidence type="ECO:0000256" key="2">
    <source>
        <dbReference type="ARBA" id="ARBA00022801"/>
    </source>
</evidence>
<evidence type="ECO:0000259" key="6">
    <source>
        <dbReference type="PROSITE" id="PS50179"/>
    </source>
</evidence>
<dbReference type="PROSITE" id="PS50179">
    <property type="entry name" value="VHS"/>
    <property type="match status" value="1"/>
</dbReference>
<keyword evidence="8" id="KW-1185">Reference proteome</keyword>
<evidence type="ECO:0000256" key="1">
    <source>
        <dbReference type="ARBA" id="ARBA00022723"/>
    </source>
</evidence>
<sequence length="622" mass="68567">MVESADARQIEQLKSCQPLSEAQVKDLCDKAREILVEESDFVDRGLYSVETFLLLLALKVRYPDRITLIRGNHESRQITQVYGFYDECQRKFGSANVWRYCCDVFDYLSLGAIVDGRVFCVHGGLSPNITSLDQIRLINRKQEVPQDGAMCDLLWSDPDDITGWGVSPRGAGFLFGGDVVKTFVHNNGLDFIARAHQLILEGFKPMFDSTIVTVWSAPNYCYRCGNVASILQLDDALNQKYLTFDAARTIITELSDVVNRTEGAEKVVAPSIHKHLEGDSIHAQKRALTVLEGLVEMGTPQFQQSFATPELRRAIVTTARSITTDNGVRRKLMLILLSWHRHFMRDPEMTVVTSLYGLCGGVDRKPTLPNEVKAMNTPNKPAHNIDIHGGISHGFSSVDGTIESTNGETSDLLAAMLDAKQRNVPLLEDPTVRTHTMTVLELQKSIVRFIHTVNDEDYLSRLVLANDKIVDVLQRLQMAAAGSQLESHPLGTEQQPKEDIIMGAARRLSLIDNQTVATPVNEVPAAVEFPPASLTTGEDHILGAARRLSLPNVQDGEGPVNSLGLAREVDRSLLLHSGFTSAAPSRAAIDNQVPANPNEIDMDVVARNTENLQGSVSSLNPI</sequence>
<dbReference type="SUPFAM" id="SSF89009">
    <property type="entry name" value="GAT-like domain"/>
    <property type="match status" value="1"/>
</dbReference>
<dbReference type="PANTHER" id="PTHR45619">
    <property type="entry name" value="SERINE/THREONINE-PROTEIN PHOSPHATASE PP2A-RELATED"/>
    <property type="match status" value="1"/>
</dbReference>
<proteinExistence type="inferred from homology"/>
<dbReference type="GO" id="GO:0035091">
    <property type="term" value="F:phosphatidylinositol binding"/>
    <property type="evidence" value="ECO:0007669"/>
    <property type="project" value="InterPro"/>
</dbReference>
<dbReference type="Pfam" id="PF00790">
    <property type="entry name" value="VHS"/>
    <property type="match status" value="1"/>
</dbReference>
<name>A0AAF0IXC7_9BASI</name>
<keyword evidence="3" id="KW-0464">Manganese</keyword>
<dbReference type="GO" id="GO:0043130">
    <property type="term" value="F:ubiquitin binding"/>
    <property type="evidence" value="ECO:0007669"/>
    <property type="project" value="InterPro"/>
</dbReference>
<protein>
    <recommendedName>
        <fullName evidence="5">Serine/threonine-protein phosphatase</fullName>
        <ecNumber evidence="5">3.1.3.16</ecNumber>
    </recommendedName>
</protein>
<dbReference type="Gene3D" id="3.60.21.10">
    <property type="match status" value="1"/>
</dbReference>
<dbReference type="GO" id="GO:0004722">
    <property type="term" value="F:protein serine/threonine phosphatase activity"/>
    <property type="evidence" value="ECO:0007669"/>
    <property type="project" value="UniProtKB-EC"/>
</dbReference>
<dbReference type="InterPro" id="IPR008942">
    <property type="entry name" value="ENTH_VHS"/>
</dbReference>
<dbReference type="GO" id="GO:0007034">
    <property type="term" value="P:vacuolar transport"/>
    <property type="evidence" value="ECO:0007669"/>
    <property type="project" value="UniProtKB-ARBA"/>
</dbReference>
<dbReference type="EC" id="3.1.3.16" evidence="5"/>
<dbReference type="Proteomes" id="UP001220961">
    <property type="component" value="Chromosome 7"/>
</dbReference>
<comment type="similarity">
    <text evidence="5">Belongs to the PPP phosphatase family.</text>
</comment>
<dbReference type="PROSITE" id="PS00125">
    <property type="entry name" value="SER_THR_PHOSPHATASE"/>
    <property type="match status" value="1"/>
</dbReference>
<dbReference type="SUPFAM" id="SSF56300">
    <property type="entry name" value="Metallo-dependent phosphatases"/>
    <property type="match status" value="1"/>
</dbReference>
<dbReference type="InterPro" id="IPR006186">
    <property type="entry name" value="Ser/Thr-sp_prot-phosphatase"/>
</dbReference>
<dbReference type="GO" id="GO:0016192">
    <property type="term" value="P:vesicle-mediated transport"/>
    <property type="evidence" value="ECO:0007669"/>
    <property type="project" value="UniProtKB-ARBA"/>
</dbReference>
<dbReference type="AlphaFoldDB" id="A0AAF0IXC7"/>
<evidence type="ECO:0000256" key="5">
    <source>
        <dbReference type="RuleBase" id="RU004273"/>
    </source>
</evidence>
<dbReference type="FunFam" id="3.60.21.10:FF:000111">
    <property type="entry name" value="Serine/threonine-protein phosphatase"/>
    <property type="match status" value="1"/>
</dbReference>
<keyword evidence="2 5" id="KW-0378">Hydrolase</keyword>
<dbReference type="SMART" id="SM00156">
    <property type="entry name" value="PP2Ac"/>
    <property type="match status" value="1"/>
</dbReference>
<keyword evidence="1" id="KW-0479">Metal-binding</keyword>
<dbReference type="InterPro" id="IPR047129">
    <property type="entry name" value="PPA2-like"/>
</dbReference>
<dbReference type="Pfam" id="PF00149">
    <property type="entry name" value="Metallophos"/>
    <property type="match status" value="1"/>
</dbReference>
<dbReference type="InterPro" id="IPR002014">
    <property type="entry name" value="VHS_dom"/>
</dbReference>
<gene>
    <name evidence="7" type="primary">PPH3</name>
    <name evidence="7" type="ORF">MCAP1_003142</name>
</gene>
<organism evidence="7 8">
    <name type="scientific">Malassezia caprae</name>
    <dbReference type="NCBI Taxonomy" id="1381934"/>
    <lineage>
        <taxon>Eukaryota</taxon>
        <taxon>Fungi</taxon>
        <taxon>Dikarya</taxon>
        <taxon>Basidiomycota</taxon>
        <taxon>Ustilaginomycotina</taxon>
        <taxon>Malasseziomycetes</taxon>
        <taxon>Malasseziales</taxon>
        <taxon>Malasseziaceae</taxon>
        <taxon>Malassezia</taxon>
    </lineage>
</organism>
<evidence type="ECO:0000313" key="8">
    <source>
        <dbReference type="Proteomes" id="UP001220961"/>
    </source>
</evidence>
<evidence type="ECO:0000256" key="3">
    <source>
        <dbReference type="ARBA" id="ARBA00023211"/>
    </source>
</evidence>